<reference evidence="3" key="1">
    <citation type="submission" date="2022-08" db="EMBL/GenBank/DDBJ databases">
        <authorList>
            <person name="Volokhov D.V."/>
            <person name="Furtak V.A."/>
            <person name="Zagorodnyaya T.A."/>
        </authorList>
    </citation>
    <scope>NUCLEOTIDE SEQUENCE</scope>
    <source>
        <strain evidence="3">CSL10203-ORH2</strain>
    </source>
</reference>
<accession>A0ABT2F963</accession>
<feature type="signal peptide" evidence="1">
    <location>
        <begin position="1"/>
        <end position="25"/>
    </location>
</feature>
<feature type="domain" description="PepSY" evidence="2">
    <location>
        <begin position="40"/>
        <end position="100"/>
    </location>
</feature>
<reference evidence="3" key="2">
    <citation type="journal article" date="2023" name="Curr. Microbiol.">
        <title>Neisseria montereyensis sp. nov., Isolated from Oropharynx of California Sea Lion (Zalophus californianus): Genomic, Phylogenetic, and Phenotypic Study.</title>
        <authorList>
            <person name="Volokhov D.V."/>
            <person name="Zagorodnyaya T.A."/>
            <person name="Furtak V.A."/>
            <person name="Nattanmai G."/>
            <person name="Randall L."/>
            <person name="Jose S."/>
            <person name="Gao Y."/>
            <person name="Gulland F.M."/>
            <person name="Eisenberg T."/>
            <person name="Delmonte P."/>
            <person name="Blom J."/>
            <person name="Mitchell K.K."/>
        </authorList>
    </citation>
    <scope>NUCLEOTIDE SEQUENCE</scope>
    <source>
        <strain evidence="3">CSL10203-ORH2</strain>
    </source>
</reference>
<sequence>MHTFRKTITALLTASVVFATAPAIADNDLEHLRNNQDKYITHDAAAQSALKQFPGAQILEVEFDVEHNRNAHYDVELRAADGREYDVTVDAVSGKILSSELD</sequence>
<keyword evidence="1" id="KW-0732">Signal</keyword>
<dbReference type="RefSeq" id="WP_259290564.1">
    <property type="nucleotide sequence ID" value="NZ_JANUXW010000001.1"/>
</dbReference>
<dbReference type="EMBL" id="JANUXW010000001">
    <property type="protein sequence ID" value="MCS4532730.1"/>
    <property type="molecule type" value="Genomic_DNA"/>
</dbReference>
<evidence type="ECO:0000256" key="1">
    <source>
        <dbReference type="SAM" id="SignalP"/>
    </source>
</evidence>
<protein>
    <submittedName>
        <fullName evidence="3">PepSY domain-containing protein</fullName>
    </submittedName>
</protein>
<dbReference type="Gene3D" id="3.10.450.40">
    <property type="match status" value="1"/>
</dbReference>
<proteinExistence type="predicted"/>
<evidence type="ECO:0000313" key="4">
    <source>
        <dbReference type="Proteomes" id="UP001166947"/>
    </source>
</evidence>
<dbReference type="Pfam" id="PF03413">
    <property type="entry name" value="PepSY"/>
    <property type="match status" value="1"/>
</dbReference>
<organism evidence="3 4">
    <name type="scientific">Neisseria montereyensis</name>
    <dbReference type="NCBI Taxonomy" id="2973938"/>
    <lineage>
        <taxon>Bacteria</taxon>
        <taxon>Pseudomonadati</taxon>
        <taxon>Pseudomonadota</taxon>
        <taxon>Betaproteobacteria</taxon>
        <taxon>Neisseriales</taxon>
        <taxon>Neisseriaceae</taxon>
        <taxon>Neisseria</taxon>
    </lineage>
</organism>
<comment type="caution">
    <text evidence="3">The sequence shown here is derived from an EMBL/GenBank/DDBJ whole genome shotgun (WGS) entry which is preliminary data.</text>
</comment>
<evidence type="ECO:0000259" key="2">
    <source>
        <dbReference type="Pfam" id="PF03413"/>
    </source>
</evidence>
<evidence type="ECO:0000313" key="3">
    <source>
        <dbReference type="EMBL" id="MCS4532730.1"/>
    </source>
</evidence>
<keyword evidence="4" id="KW-1185">Reference proteome</keyword>
<dbReference type="Proteomes" id="UP001166947">
    <property type="component" value="Unassembled WGS sequence"/>
</dbReference>
<dbReference type="InterPro" id="IPR025711">
    <property type="entry name" value="PepSY"/>
</dbReference>
<feature type="chain" id="PRO_5047294282" evidence="1">
    <location>
        <begin position="26"/>
        <end position="102"/>
    </location>
</feature>
<gene>
    <name evidence="3" type="ORF">NXS09_00235</name>
</gene>
<name>A0ABT2F963_9NEIS</name>